<dbReference type="HOGENOM" id="CLU_115058_0_0_1"/>
<evidence type="ECO:0000313" key="3">
    <source>
        <dbReference type="Proteomes" id="UP000054018"/>
    </source>
</evidence>
<dbReference type="EMBL" id="KN833752">
    <property type="protein sequence ID" value="KIK21352.1"/>
    <property type="molecule type" value="Genomic_DNA"/>
</dbReference>
<feature type="compositionally biased region" description="Polar residues" evidence="1">
    <location>
        <begin position="22"/>
        <end position="35"/>
    </location>
</feature>
<feature type="region of interest" description="Disordered" evidence="1">
    <location>
        <begin position="1"/>
        <end position="111"/>
    </location>
</feature>
<name>A0A0C9ZFX7_9AGAM</name>
<accession>A0A0C9ZFX7</accession>
<sequence>MALNERNIGTNKTAGAYPGIANPTSRSASLSTKATDPSAEETGAGTGSQLGGHRDDAKHAQREAMHTRRASAGVVEGHPGIIESSHIEPLDEDYKEGEAGRGRTMGRSTPVQTQALKDRITTAAEGAANIVYGVASGDQQATNAGKEALGFRQ</sequence>
<proteinExistence type="predicted"/>
<gene>
    <name evidence="2" type="ORF">PISMIDRAFT_681262</name>
</gene>
<reference evidence="3" key="2">
    <citation type="submission" date="2015-01" db="EMBL/GenBank/DDBJ databases">
        <title>Evolutionary Origins and Diversification of the Mycorrhizal Mutualists.</title>
        <authorList>
            <consortium name="DOE Joint Genome Institute"/>
            <consortium name="Mycorrhizal Genomics Consortium"/>
            <person name="Kohler A."/>
            <person name="Kuo A."/>
            <person name="Nagy L.G."/>
            <person name="Floudas D."/>
            <person name="Copeland A."/>
            <person name="Barry K.W."/>
            <person name="Cichocki N."/>
            <person name="Veneault-Fourrey C."/>
            <person name="LaButti K."/>
            <person name="Lindquist E.A."/>
            <person name="Lipzen A."/>
            <person name="Lundell T."/>
            <person name="Morin E."/>
            <person name="Murat C."/>
            <person name="Riley R."/>
            <person name="Ohm R."/>
            <person name="Sun H."/>
            <person name="Tunlid A."/>
            <person name="Henrissat B."/>
            <person name="Grigoriev I.V."/>
            <person name="Hibbett D.S."/>
            <person name="Martin F."/>
        </authorList>
    </citation>
    <scope>NUCLEOTIDE SEQUENCE [LARGE SCALE GENOMIC DNA]</scope>
    <source>
        <strain evidence="3">441</strain>
    </source>
</reference>
<organism evidence="2 3">
    <name type="scientific">Pisolithus microcarpus 441</name>
    <dbReference type="NCBI Taxonomy" id="765257"/>
    <lineage>
        <taxon>Eukaryota</taxon>
        <taxon>Fungi</taxon>
        <taxon>Dikarya</taxon>
        <taxon>Basidiomycota</taxon>
        <taxon>Agaricomycotina</taxon>
        <taxon>Agaricomycetes</taxon>
        <taxon>Agaricomycetidae</taxon>
        <taxon>Boletales</taxon>
        <taxon>Sclerodermatineae</taxon>
        <taxon>Pisolithaceae</taxon>
        <taxon>Pisolithus</taxon>
    </lineage>
</organism>
<feature type="compositionally biased region" description="Basic and acidic residues" evidence="1">
    <location>
        <begin position="52"/>
        <end position="66"/>
    </location>
</feature>
<reference evidence="2 3" key="1">
    <citation type="submission" date="2014-04" db="EMBL/GenBank/DDBJ databases">
        <authorList>
            <consortium name="DOE Joint Genome Institute"/>
            <person name="Kuo A."/>
            <person name="Kohler A."/>
            <person name="Costa M.D."/>
            <person name="Nagy L.G."/>
            <person name="Floudas D."/>
            <person name="Copeland A."/>
            <person name="Barry K.W."/>
            <person name="Cichocki N."/>
            <person name="Veneault-Fourrey C."/>
            <person name="LaButti K."/>
            <person name="Lindquist E.A."/>
            <person name="Lipzen A."/>
            <person name="Lundell T."/>
            <person name="Morin E."/>
            <person name="Murat C."/>
            <person name="Sun H."/>
            <person name="Tunlid A."/>
            <person name="Henrissat B."/>
            <person name="Grigoriev I.V."/>
            <person name="Hibbett D.S."/>
            <person name="Martin F."/>
            <person name="Nordberg H.P."/>
            <person name="Cantor M.N."/>
            <person name="Hua S.X."/>
        </authorList>
    </citation>
    <scope>NUCLEOTIDE SEQUENCE [LARGE SCALE GENOMIC DNA]</scope>
    <source>
        <strain evidence="2 3">441</strain>
    </source>
</reference>
<dbReference type="AlphaFoldDB" id="A0A0C9ZFX7"/>
<dbReference type="Proteomes" id="UP000054018">
    <property type="component" value="Unassembled WGS sequence"/>
</dbReference>
<dbReference type="OrthoDB" id="2581931at2759"/>
<keyword evidence="3" id="KW-1185">Reference proteome</keyword>
<evidence type="ECO:0000256" key="1">
    <source>
        <dbReference type="SAM" id="MobiDB-lite"/>
    </source>
</evidence>
<evidence type="ECO:0000313" key="2">
    <source>
        <dbReference type="EMBL" id="KIK21352.1"/>
    </source>
</evidence>
<protein>
    <submittedName>
        <fullName evidence="2">Uncharacterized protein</fullName>
    </submittedName>
</protein>